<feature type="compositionally biased region" description="Basic and acidic residues" evidence="1">
    <location>
        <begin position="503"/>
        <end position="528"/>
    </location>
</feature>
<dbReference type="Pfam" id="PF26399">
    <property type="entry name" value="PRM_STIL"/>
    <property type="match status" value="1"/>
</dbReference>
<dbReference type="PANTHER" id="PTHR15128">
    <property type="entry name" value="TAL1 SCL INTERRUPTING LOCUS"/>
    <property type="match status" value="1"/>
</dbReference>
<accession>A0A6P8H783</accession>
<dbReference type="KEGG" id="aten:116288672"/>
<dbReference type="InterPro" id="IPR057731">
    <property type="entry name" value="STIL_N"/>
</dbReference>
<evidence type="ECO:0000313" key="3">
    <source>
        <dbReference type="Proteomes" id="UP000515163"/>
    </source>
</evidence>
<dbReference type="GO" id="GO:0031023">
    <property type="term" value="P:microtubule organizing center organization"/>
    <property type="evidence" value="ECO:0007669"/>
    <property type="project" value="TreeGrafter"/>
</dbReference>
<feature type="compositionally biased region" description="Polar residues" evidence="1">
    <location>
        <begin position="785"/>
        <end position="794"/>
    </location>
</feature>
<feature type="region of interest" description="Disordered" evidence="1">
    <location>
        <begin position="785"/>
        <end position="846"/>
    </location>
</feature>
<feature type="region of interest" description="Disordered" evidence="1">
    <location>
        <begin position="932"/>
        <end position="1012"/>
    </location>
</feature>
<feature type="domain" description="STIL N-terminal" evidence="2">
    <location>
        <begin position="60"/>
        <end position="404"/>
    </location>
</feature>
<dbReference type="GO" id="GO:0007052">
    <property type="term" value="P:mitotic spindle organization"/>
    <property type="evidence" value="ECO:0007669"/>
    <property type="project" value="TreeGrafter"/>
</dbReference>
<feature type="compositionally biased region" description="Basic and acidic residues" evidence="1">
    <location>
        <begin position="1142"/>
        <end position="1152"/>
    </location>
</feature>
<evidence type="ECO:0000256" key="1">
    <source>
        <dbReference type="SAM" id="MobiDB-lite"/>
    </source>
</evidence>
<dbReference type="Proteomes" id="UP000515163">
    <property type="component" value="Unplaced"/>
</dbReference>
<feature type="region of interest" description="Disordered" evidence="1">
    <location>
        <begin position="589"/>
        <end position="635"/>
    </location>
</feature>
<feature type="compositionally biased region" description="Polar residues" evidence="1">
    <location>
        <begin position="1126"/>
        <end position="1141"/>
    </location>
</feature>
<reference evidence="4" key="1">
    <citation type="submission" date="2025-08" db="UniProtKB">
        <authorList>
            <consortium name="RefSeq"/>
        </authorList>
    </citation>
    <scope>IDENTIFICATION</scope>
    <source>
        <tissue evidence="4">Tentacle</tissue>
    </source>
</reference>
<evidence type="ECO:0000259" key="2">
    <source>
        <dbReference type="Pfam" id="PF15253"/>
    </source>
</evidence>
<feature type="region of interest" description="Disordered" evidence="1">
    <location>
        <begin position="1122"/>
        <end position="1152"/>
    </location>
</feature>
<feature type="compositionally biased region" description="Low complexity" evidence="1">
    <location>
        <begin position="961"/>
        <end position="983"/>
    </location>
</feature>
<organism evidence="3 4">
    <name type="scientific">Actinia tenebrosa</name>
    <name type="common">Australian red waratah sea anemone</name>
    <dbReference type="NCBI Taxonomy" id="6105"/>
    <lineage>
        <taxon>Eukaryota</taxon>
        <taxon>Metazoa</taxon>
        <taxon>Cnidaria</taxon>
        <taxon>Anthozoa</taxon>
        <taxon>Hexacorallia</taxon>
        <taxon>Actiniaria</taxon>
        <taxon>Actiniidae</taxon>
        <taxon>Actinia</taxon>
    </lineage>
</organism>
<feature type="compositionally biased region" description="Low complexity" evidence="1">
    <location>
        <begin position="1068"/>
        <end position="1081"/>
    </location>
</feature>
<dbReference type="InParanoid" id="A0A6P8H783"/>
<evidence type="ECO:0000313" key="4">
    <source>
        <dbReference type="RefSeq" id="XP_031551351.1"/>
    </source>
</evidence>
<name>A0A6P8H783_ACTTE</name>
<sequence length="1378" mass="153791">MACIQPPTNNRKPLPVISAFFPNANKEEQKSEKLPGYTKDNSEKVVIQPFHFPPTKQIWWDRKPQGTSELLHLSSRRNFRLLVNEKTIRLAIKHFNQSSSPYECFLIGSISIDSREEAVDINVDRFDPGRDMIEKKGGTKRKIPTTVVPGDQIVPLTLIKGLSGADNSTTHSKKEFQRTLEILHSRISGQDTLNLSNFLSLKATCHAHVDDDEMILNLHFGAVSIVTSVVATPVSPVPIIPTALARNLTGPLKLSNVQGTPKCGFLTMDHTRKLLLLLESDPKAYSLPLIGVWVSGPFTIHHPYIWACCVRFLHSTVIQERVLASPNTFLLVHYSPAQTNPIFWECSPQVQLDKGLFELYSSYENLHLDEISSPKYTEPLCFELISAGDTMNRAVFNQAVSSWTKENENHTNENPASLESKASISNNIVNLEPRPSPLPHPQTTQSPLLLPTVPEVSLSLSFDESTFSDHNPHFNGRNQDRQVFSIEKQPIFPGRDGRRILPLKKDDQVILRRNPNKQDQENRGDPRHVGKQVLIDRTPVSSPQREPLRPITGQVNHLQNPAVRVPGIDNDVPGPKGHVVPVGKGHAQNRAVNRGHPKSSWNAPKAKGPPKKVSRDGAIYGRGRGSTIRTRESESTSLKYEVKEMQDVGNVEAQGKSVMTSHEEGRVPLVGIQDQNYPKKDKTPPRSNRSEGHNSIERNGNANNVQITYGRNIDPRVEEQHASNNNSNRVPGIEDTRMPYLVESRQENHHHHYPSDAGIDDNEESKRLTNPSQMPQINARTFHQHQPNDQGINSKHNESGMENSAFCDSGVGNSTRDTTQPDEDDDEGGISNQDAGSSCGKKDVVNETRRDPYDLIMRQQQQLKELQHQINLLLLQQSLTQNSPVGIPTPPPTPVSPDNPCVLSSPVRPRDTMVTMGTNTGASLLIGSPVLGRGKISVGTSPMREVGRNEEKRRRLRSQKRSPSSSSKTTSGSPSLTSTSQSSNHHQPDGTLPRESTPSSRESLDGTIDDDELDEKGLVLERLDETNITLASSIHGVDICEFVGSPESTRGQRRSSDSSPVLGESASMMMQQQDEQQHQQQRGIETPDEDHRFESLLYKNEKLFYDNLLFKVNQLLCENVGKSEETPNTSHDATQSSNQQEAKNEENVIHEPTRQEVLMATVKELERMKERDEADGHDDEKTKAENEYQKYNEPRFRSSLVGILQDHPHINYTSMTVDETLDETILDTETLALKYLNQEQIQEYLQLSSNRHGNQGRGPTRAPNNIGGFNNGRLINDVDCTWNNLSMATQDYLQRYNLVGCKKTTNPTRNGDGHVMGTQAPKPRDGDCHGSSTQAAELSRDGSVASIQCSAPPSTPEPRQTETRILDIQRLRNLPKLL</sequence>
<feature type="region of interest" description="Disordered" evidence="1">
    <location>
        <begin position="503"/>
        <end position="546"/>
    </location>
</feature>
<dbReference type="InterPro" id="IPR026123">
    <property type="entry name" value="STIL"/>
</dbReference>
<dbReference type="Pfam" id="PF15253">
    <property type="entry name" value="STIL_N"/>
    <property type="match status" value="1"/>
</dbReference>
<dbReference type="GO" id="GO:0007224">
    <property type="term" value="P:smoothened signaling pathway"/>
    <property type="evidence" value="ECO:0007669"/>
    <property type="project" value="TreeGrafter"/>
</dbReference>
<proteinExistence type="predicted"/>
<dbReference type="GO" id="GO:0071539">
    <property type="term" value="P:protein localization to centrosome"/>
    <property type="evidence" value="ECO:0007669"/>
    <property type="project" value="TreeGrafter"/>
</dbReference>
<feature type="compositionally biased region" description="Basic and acidic residues" evidence="1">
    <location>
        <begin position="677"/>
        <end position="696"/>
    </location>
</feature>
<feature type="compositionally biased region" description="Polar residues" evidence="1">
    <location>
        <begin position="697"/>
        <end position="706"/>
    </location>
</feature>
<dbReference type="InterPro" id="IPR058559">
    <property type="entry name" value="PRM_STIL"/>
</dbReference>
<feature type="region of interest" description="Disordered" evidence="1">
    <location>
        <begin position="1304"/>
        <end position="1361"/>
    </location>
</feature>
<dbReference type="GeneID" id="116288672"/>
<dbReference type="OrthoDB" id="76173at2759"/>
<dbReference type="RefSeq" id="XP_031551351.1">
    <property type="nucleotide sequence ID" value="XM_031695491.1"/>
</dbReference>
<keyword evidence="3" id="KW-1185">Reference proteome</keyword>
<protein>
    <submittedName>
        <fullName evidence="4">SCL-interrupting locus protein homolog isoform X1</fullName>
    </submittedName>
</protein>
<dbReference type="PANTHER" id="PTHR15128:SF0">
    <property type="entry name" value="SCL-INTERRUPTING LOCUS PROTEIN"/>
    <property type="match status" value="1"/>
</dbReference>
<feature type="region of interest" description="Disordered" evidence="1">
    <location>
        <begin position="1044"/>
        <end position="1084"/>
    </location>
</feature>
<feature type="region of interest" description="Disordered" evidence="1">
    <location>
        <begin position="655"/>
        <end position="706"/>
    </location>
</feature>
<feature type="region of interest" description="Disordered" evidence="1">
    <location>
        <begin position="746"/>
        <end position="770"/>
    </location>
</feature>
<dbReference type="GO" id="GO:0005815">
    <property type="term" value="C:microtubule organizing center"/>
    <property type="evidence" value="ECO:0007669"/>
    <property type="project" value="TreeGrafter"/>
</dbReference>
<dbReference type="FunCoup" id="A0A6P8H783">
    <property type="interactions" value="872"/>
</dbReference>
<gene>
    <name evidence="4" type="primary">LOC116288672</name>
</gene>